<proteinExistence type="predicted"/>
<sequence>MYDSKRKATKQLNGYYFVAVNLAAVTTENWEMLSKLARSYDRCAVCRMCDLDCLNIWIYYTCKHPSIDAKHSLESTGVSYPQL</sequence>
<dbReference type="AlphaFoldDB" id="A0A1I7WIS3"/>
<organism evidence="1 2">
    <name type="scientific">Heterorhabditis bacteriophora</name>
    <name type="common">Entomopathogenic nematode worm</name>
    <dbReference type="NCBI Taxonomy" id="37862"/>
    <lineage>
        <taxon>Eukaryota</taxon>
        <taxon>Metazoa</taxon>
        <taxon>Ecdysozoa</taxon>
        <taxon>Nematoda</taxon>
        <taxon>Chromadorea</taxon>
        <taxon>Rhabditida</taxon>
        <taxon>Rhabditina</taxon>
        <taxon>Rhabditomorpha</taxon>
        <taxon>Strongyloidea</taxon>
        <taxon>Heterorhabditidae</taxon>
        <taxon>Heterorhabditis</taxon>
    </lineage>
</organism>
<dbReference type="WBParaSite" id="Hba_04899">
    <property type="protein sequence ID" value="Hba_04899"/>
    <property type="gene ID" value="Hba_04899"/>
</dbReference>
<reference evidence="2" key="1">
    <citation type="submission" date="2016-11" db="UniProtKB">
        <authorList>
            <consortium name="WormBaseParasite"/>
        </authorList>
    </citation>
    <scope>IDENTIFICATION</scope>
</reference>
<name>A0A1I7WIS3_HETBA</name>
<evidence type="ECO:0000313" key="2">
    <source>
        <dbReference type="WBParaSite" id="Hba_04899"/>
    </source>
</evidence>
<accession>A0A1I7WIS3</accession>
<evidence type="ECO:0000313" key="1">
    <source>
        <dbReference type="Proteomes" id="UP000095283"/>
    </source>
</evidence>
<dbReference type="Proteomes" id="UP000095283">
    <property type="component" value="Unplaced"/>
</dbReference>
<keyword evidence="1" id="KW-1185">Reference proteome</keyword>
<protein>
    <submittedName>
        <fullName evidence="2">Transposase</fullName>
    </submittedName>
</protein>